<feature type="domain" description="RmlD-like substrate binding" evidence="3">
    <location>
        <begin position="82"/>
        <end position="229"/>
    </location>
</feature>
<keyword evidence="2" id="KW-0521">NADP</keyword>
<dbReference type="EMBL" id="CP130318">
    <property type="protein sequence ID" value="WNQ10649.1"/>
    <property type="molecule type" value="Genomic_DNA"/>
</dbReference>
<organism evidence="4 5">
    <name type="scientific">Paenibacillus aurantius</name>
    <dbReference type="NCBI Taxonomy" id="2918900"/>
    <lineage>
        <taxon>Bacteria</taxon>
        <taxon>Bacillati</taxon>
        <taxon>Bacillota</taxon>
        <taxon>Bacilli</taxon>
        <taxon>Bacillales</taxon>
        <taxon>Paenibacillaceae</taxon>
        <taxon>Paenibacillus</taxon>
    </lineage>
</organism>
<keyword evidence="2" id="KW-0560">Oxidoreductase</keyword>
<proteinExistence type="inferred from homology"/>
<comment type="function">
    <text evidence="2">Catalyzes the reduction of dTDP-6-deoxy-L-lyxo-4-hexulose to yield dTDP-L-rhamnose.</text>
</comment>
<evidence type="ECO:0000256" key="2">
    <source>
        <dbReference type="RuleBase" id="RU364082"/>
    </source>
</evidence>
<dbReference type="InterPro" id="IPR029903">
    <property type="entry name" value="RmlD-like-bd"/>
</dbReference>
<gene>
    <name evidence="4" type="ORF">MJA45_24000</name>
</gene>
<dbReference type="PANTHER" id="PTHR10491">
    <property type="entry name" value="DTDP-4-DEHYDRORHAMNOSE REDUCTASE"/>
    <property type="match status" value="1"/>
</dbReference>
<dbReference type="InterPro" id="IPR005913">
    <property type="entry name" value="dTDP_dehydrorham_reduct"/>
</dbReference>
<dbReference type="InterPro" id="IPR036291">
    <property type="entry name" value="NAD(P)-bd_dom_sf"/>
</dbReference>
<evidence type="ECO:0000313" key="4">
    <source>
        <dbReference type="EMBL" id="WNQ10649.1"/>
    </source>
</evidence>
<dbReference type="SUPFAM" id="SSF51735">
    <property type="entry name" value="NAD(P)-binding Rossmann-fold domains"/>
    <property type="match status" value="1"/>
</dbReference>
<dbReference type="Gene3D" id="3.40.50.720">
    <property type="entry name" value="NAD(P)-binding Rossmann-like Domain"/>
    <property type="match status" value="1"/>
</dbReference>
<protein>
    <recommendedName>
        <fullName evidence="2">dTDP-4-dehydrorhamnose reductase</fullName>
        <ecNumber evidence="2">1.1.1.133</ecNumber>
    </recommendedName>
</protein>
<dbReference type="GO" id="GO:0008831">
    <property type="term" value="F:dTDP-4-dehydrorhamnose reductase activity"/>
    <property type="evidence" value="ECO:0007669"/>
    <property type="project" value="UniProtKB-EC"/>
</dbReference>
<sequence length="273" mass="31159">MERMLVLGASGLVGRALIRQFQDKYELYGTYRSSLPDLPEDRRFQLEVGEIDKGSKIVRHLRPAVVISSLRGNYDEQLALHERVAVEMNPIGSRMYYFSTTNVFDGDDSRPHTEEDTPVSTSDYGSFKIQCENRLKDALKERAVIIRIPAIWGKESPRWNQLVQSRRGQKPVEVYANVRCTHMLDVTLAKQTAFLVDHRLEGTFHLSSSDSITQSEFYEQLLEKGGGDSSLLQHRYHQDKETMYYFALASARKEIPDSLKNTNADIIGALLAR</sequence>
<name>A0AA96RH16_9BACL</name>
<dbReference type="PANTHER" id="PTHR10491:SF4">
    <property type="entry name" value="METHIONINE ADENOSYLTRANSFERASE 2 SUBUNIT BETA"/>
    <property type="match status" value="1"/>
</dbReference>
<evidence type="ECO:0000313" key="5">
    <source>
        <dbReference type="Proteomes" id="UP001305702"/>
    </source>
</evidence>
<reference evidence="4 5" key="1">
    <citation type="submission" date="2022-02" db="EMBL/GenBank/DDBJ databases">
        <title>Paenibacillus sp. MBLB1776 Whole Genome Shotgun Sequencing.</title>
        <authorList>
            <person name="Hwang C.Y."/>
            <person name="Cho E.-S."/>
            <person name="Seo M.-J."/>
        </authorList>
    </citation>
    <scope>NUCLEOTIDE SEQUENCE [LARGE SCALE GENOMIC DNA]</scope>
    <source>
        <strain evidence="4 5">MBLB1776</strain>
    </source>
</reference>
<evidence type="ECO:0000256" key="1">
    <source>
        <dbReference type="ARBA" id="ARBA00010944"/>
    </source>
</evidence>
<dbReference type="KEGG" id="paun:MJA45_24000"/>
<comment type="pathway">
    <text evidence="2">Carbohydrate biosynthesis; dTDP-L-rhamnose biosynthesis.</text>
</comment>
<accession>A0AA96RH16</accession>
<dbReference type="Proteomes" id="UP001305702">
    <property type="component" value="Chromosome"/>
</dbReference>
<dbReference type="Pfam" id="PF04321">
    <property type="entry name" value="RmlD_sub_bind"/>
    <property type="match status" value="1"/>
</dbReference>
<dbReference type="AlphaFoldDB" id="A0AA96RH16"/>
<dbReference type="EC" id="1.1.1.133" evidence="2"/>
<comment type="similarity">
    <text evidence="1 2">Belongs to the dTDP-4-dehydrorhamnose reductase family.</text>
</comment>
<dbReference type="RefSeq" id="WP_315604423.1">
    <property type="nucleotide sequence ID" value="NZ_CP130318.1"/>
</dbReference>
<keyword evidence="5" id="KW-1185">Reference proteome</keyword>
<evidence type="ECO:0000259" key="3">
    <source>
        <dbReference type="Pfam" id="PF04321"/>
    </source>
</evidence>